<proteinExistence type="inferred from homology"/>
<evidence type="ECO:0000259" key="6">
    <source>
        <dbReference type="PROSITE" id="PS51160"/>
    </source>
</evidence>
<evidence type="ECO:0000256" key="4">
    <source>
        <dbReference type="PROSITE-ProRule" id="PRU00520"/>
    </source>
</evidence>
<dbReference type="InterPro" id="IPR020456">
    <property type="entry name" value="Acylphosphatase"/>
</dbReference>
<reference evidence="7 8" key="1">
    <citation type="submission" date="2020-07" db="EMBL/GenBank/DDBJ databases">
        <title>Novel species isolated from subtropical streams in China.</title>
        <authorList>
            <person name="Lu H."/>
        </authorList>
    </citation>
    <scope>NUCLEOTIDE SEQUENCE [LARGE SCALE GENOMIC DNA]</scope>
    <source>
        <strain evidence="7 8">FT3S</strain>
    </source>
</reference>
<dbReference type="InterPro" id="IPR001792">
    <property type="entry name" value="Acylphosphatase-like_dom"/>
</dbReference>
<dbReference type="GO" id="GO:0003998">
    <property type="term" value="F:acylphosphatase activity"/>
    <property type="evidence" value="ECO:0007669"/>
    <property type="project" value="UniProtKB-EC"/>
</dbReference>
<organism evidence="7 8">
    <name type="scientific">Rugamonas fusca</name>
    <dbReference type="NCBI Taxonomy" id="2758568"/>
    <lineage>
        <taxon>Bacteria</taxon>
        <taxon>Pseudomonadati</taxon>
        <taxon>Pseudomonadota</taxon>
        <taxon>Betaproteobacteria</taxon>
        <taxon>Burkholderiales</taxon>
        <taxon>Oxalobacteraceae</taxon>
        <taxon>Telluria group</taxon>
        <taxon>Rugamonas</taxon>
    </lineage>
</organism>
<dbReference type="AlphaFoldDB" id="A0A7W2EEV6"/>
<feature type="domain" description="Acylphosphatase-like" evidence="6">
    <location>
        <begin position="2"/>
        <end position="90"/>
    </location>
</feature>
<feature type="active site" evidence="4">
    <location>
        <position position="17"/>
    </location>
</feature>
<dbReference type="EMBL" id="JACEZS010000002">
    <property type="protein sequence ID" value="MBA5604672.1"/>
    <property type="molecule type" value="Genomic_DNA"/>
</dbReference>
<dbReference type="PROSITE" id="PS51160">
    <property type="entry name" value="ACYLPHOSPHATASE_3"/>
    <property type="match status" value="1"/>
</dbReference>
<dbReference type="SUPFAM" id="SSF54975">
    <property type="entry name" value="Acylphosphatase/BLUF domain-like"/>
    <property type="match status" value="1"/>
</dbReference>
<dbReference type="PRINTS" id="PR00112">
    <property type="entry name" value="ACYLPHPHTASE"/>
</dbReference>
<comment type="caution">
    <text evidence="7">The sequence shown here is derived from an EMBL/GenBank/DDBJ whole genome shotgun (WGS) entry which is preliminary data.</text>
</comment>
<protein>
    <recommendedName>
        <fullName evidence="2 4">acylphosphatase</fullName>
        <ecNumber evidence="2 4">3.6.1.7</ecNumber>
    </recommendedName>
</protein>
<evidence type="ECO:0000313" key="7">
    <source>
        <dbReference type="EMBL" id="MBA5604672.1"/>
    </source>
</evidence>
<accession>A0A7W2EEV6</accession>
<dbReference type="InterPro" id="IPR036046">
    <property type="entry name" value="Acylphosphatase-like_dom_sf"/>
</dbReference>
<gene>
    <name evidence="7" type="ORF">H3H36_04770</name>
</gene>
<keyword evidence="4" id="KW-0378">Hydrolase</keyword>
<comment type="similarity">
    <text evidence="1 5">Belongs to the acylphosphatase family.</text>
</comment>
<evidence type="ECO:0000256" key="1">
    <source>
        <dbReference type="ARBA" id="ARBA00005614"/>
    </source>
</evidence>
<dbReference type="PANTHER" id="PTHR47268:SF4">
    <property type="entry name" value="ACYLPHOSPHATASE"/>
    <property type="match status" value="1"/>
</dbReference>
<evidence type="ECO:0000256" key="3">
    <source>
        <dbReference type="ARBA" id="ARBA00047645"/>
    </source>
</evidence>
<dbReference type="PANTHER" id="PTHR47268">
    <property type="entry name" value="ACYLPHOSPHATASE"/>
    <property type="match status" value="1"/>
</dbReference>
<dbReference type="Pfam" id="PF00708">
    <property type="entry name" value="Acylphosphatase"/>
    <property type="match status" value="1"/>
</dbReference>
<dbReference type="InterPro" id="IPR017968">
    <property type="entry name" value="Acylphosphatase_CS"/>
</dbReference>
<name>A0A7W2EEV6_9BURK</name>
<evidence type="ECO:0000313" key="8">
    <source>
        <dbReference type="Proteomes" id="UP000566711"/>
    </source>
</evidence>
<sequence length="92" mass="9768">MAKRLMIEGRVQGVGYRAAFARQAQLLGLEGWVRNCRDGSVEACVHGDLSAMEAVIVWARRGPPSAQVLHVAIEELSADGLAGSGVRILPTA</sequence>
<dbReference type="Gene3D" id="3.30.70.100">
    <property type="match status" value="1"/>
</dbReference>
<dbReference type="PROSITE" id="PS00151">
    <property type="entry name" value="ACYLPHOSPHATASE_2"/>
    <property type="match status" value="1"/>
</dbReference>
<dbReference type="Proteomes" id="UP000566711">
    <property type="component" value="Unassembled WGS sequence"/>
</dbReference>
<dbReference type="EC" id="3.6.1.7" evidence="2 4"/>
<comment type="catalytic activity">
    <reaction evidence="3 4">
        <text>an acyl phosphate + H2O = a carboxylate + phosphate + H(+)</text>
        <dbReference type="Rhea" id="RHEA:14965"/>
        <dbReference type="ChEBI" id="CHEBI:15377"/>
        <dbReference type="ChEBI" id="CHEBI:15378"/>
        <dbReference type="ChEBI" id="CHEBI:29067"/>
        <dbReference type="ChEBI" id="CHEBI:43474"/>
        <dbReference type="ChEBI" id="CHEBI:59918"/>
        <dbReference type="EC" id="3.6.1.7"/>
    </reaction>
</comment>
<dbReference type="RefSeq" id="WP_182214655.1">
    <property type="nucleotide sequence ID" value="NZ_JACEZS010000002.1"/>
</dbReference>
<evidence type="ECO:0000256" key="5">
    <source>
        <dbReference type="RuleBase" id="RU004168"/>
    </source>
</evidence>
<keyword evidence="8" id="KW-1185">Reference proteome</keyword>
<feature type="active site" evidence="4">
    <location>
        <position position="35"/>
    </location>
</feature>
<evidence type="ECO:0000256" key="2">
    <source>
        <dbReference type="ARBA" id="ARBA00012150"/>
    </source>
</evidence>